<dbReference type="AlphaFoldDB" id="A0AAV2GUV1"/>
<evidence type="ECO:0000256" key="6">
    <source>
        <dbReference type="ARBA" id="ARBA00022737"/>
    </source>
</evidence>
<keyword evidence="4" id="KW-0433">Leucine-rich repeat</keyword>
<evidence type="ECO:0000259" key="10">
    <source>
        <dbReference type="Pfam" id="PF08263"/>
    </source>
</evidence>
<dbReference type="Pfam" id="PF13855">
    <property type="entry name" value="LRR_8"/>
    <property type="match status" value="1"/>
</dbReference>
<comment type="subcellular location">
    <subcellularLocation>
        <location evidence="2">Membrane</location>
    </subcellularLocation>
    <subcellularLocation>
        <location evidence="1">Secreted</location>
        <location evidence="1">Cell wall</location>
    </subcellularLocation>
</comment>
<feature type="chain" id="PRO_5043472183" description="Leucine-rich repeat-containing N-terminal plant-type domain-containing protein" evidence="9">
    <location>
        <begin position="19"/>
        <end position="279"/>
    </location>
</feature>
<keyword evidence="12" id="KW-1185">Reference proteome</keyword>
<comment type="similarity">
    <text evidence="8">Belongs to the polygalacturonase-inhibiting protein family.</text>
</comment>
<evidence type="ECO:0000256" key="2">
    <source>
        <dbReference type="ARBA" id="ARBA00004370"/>
    </source>
</evidence>
<keyword evidence="3" id="KW-0964">Secreted</keyword>
<dbReference type="PANTHER" id="PTHR48010:SF22">
    <property type="entry name" value="OS09G0376600 PROTEIN"/>
    <property type="match status" value="1"/>
</dbReference>
<dbReference type="EMBL" id="OZ034822">
    <property type="protein sequence ID" value="CAL1414546.1"/>
    <property type="molecule type" value="Genomic_DNA"/>
</dbReference>
<keyword evidence="3" id="KW-0134">Cell wall</keyword>
<protein>
    <recommendedName>
        <fullName evidence="10">Leucine-rich repeat-containing N-terminal plant-type domain-containing protein</fullName>
    </recommendedName>
</protein>
<name>A0AAV2GUV1_9ROSI</name>
<accession>A0AAV2GUV1</accession>
<dbReference type="SUPFAM" id="SSF52058">
    <property type="entry name" value="L domain-like"/>
    <property type="match status" value="1"/>
</dbReference>
<dbReference type="Pfam" id="PF08263">
    <property type="entry name" value="LRRNT_2"/>
    <property type="match status" value="1"/>
</dbReference>
<dbReference type="PANTHER" id="PTHR48010">
    <property type="entry name" value="OS05G0588300 PROTEIN"/>
    <property type="match status" value="1"/>
</dbReference>
<dbReference type="GO" id="GO:0016020">
    <property type="term" value="C:membrane"/>
    <property type="evidence" value="ECO:0007669"/>
    <property type="project" value="UniProtKB-SubCell"/>
</dbReference>
<evidence type="ECO:0000256" key="3">
    <source>
        <dbReference type="ARBA" id="ARBA00022512"/>
    </source>
</evidence>
<evidence type="ECO:0000313" key="11">
    <source>
        <dbReference type="EMBL" id="CAL1414546.1"/>
    </source>
</evidence>
<keyword evidence="5 9" id="KW-0732">Signal</keyword>
<keyword evidence="7" id="KW-0472">Membrane</keyword>
<evidence type="ECO:0000256" key="7">
    <source>
        <dbReference type="ARBA" id="ARBA00023136"/>
    </source>
</evidence>
<gene>
    <name evidence="11" type="ORF">LTRI10_LOCUS53699</name>
</gene>
<dbReference type="Gene3D" id="3.80.10.10">
    <property type="entry name" value="Ribonuclease Inhibitor"/>
    <property type="match status" value="2"/>
</dbReference>
<reference evidence="11 12" key="1">
    <citation type="submission" date="2024-04" db="EMBL/GenBank/DDBJ databases">
        <authorList>
            <person name="Fracassetti M."/>
        </authorList>
    </citation>
    <scope>NUCLEOTIDE SEQUENCE [LARGE SCALE GENOMIC DNA]</scope>
</reference>
<organism evidence="11 12">
    <name type="scientific">Linum trigynum</name>
    <dbReference type="NCBI Taxonomy" id="586398"/>
    <lineage>
        <taxon>Eukaryota</taxon>
        <taxon>Viridiplantae</taxon>
        <taxon>Streptophyta</taxon>
        <taxon>Embryophyta</taxon>
        <taxon>Tracheophyta</taxon>
        <taxon>Spermatophyta</taxon>
        <taxon>Magnoliopsida</taxon>
        <taxon>eudicotyledons</taxon>
        <taxon>Gunneridae</taxon>
        <taxon>Pentapetalae</taxon>
        <taxon>rosids</taxon>
        <taxon>fabids</taxon>
        <taxon>Malpighiales</taxon>
        <taxon>Linaceae</taxon>
        <taxon>Linum</taxon>
    </lineage>
</organism>
<dbReference type="InterPro" id="IPR050994">
    <property type="entry name" value="At_inactive_RLKs"/>
</dbReference>
<dbReference type="FunFam" id="3.80.10.10:FF:000400">
    <property type="entry name" value="Nuclear pore complex protein NUP107"/>
    <property type="match status" value="1"/>
</dbReference>
<dbReference type="InterPro" id="IPR032675">
    <property type="entry name" value="LRR_dom_sf"/>
</dbReference>
<keyword evidence="6" id="KW-0677">Repeat</keyword>
<dbReference type="InterPro" id="IPR001611">
    <property type="entry name" value="Leu-rich_rpt"/>
</dbReference>
<evidence type="ECO:0000256" key="5">
    <source>
        <dbReference type="ARBA" id="ARBA00022729"/>
    </source>
</evidence>
<dbReference type="Proteomes" id="UP001497516">
    <property type="component" value="Chromosome 9"/>
</dbReference>
<evidence type="ECO:0000313" key="12">
    <source>
        <dbReference type="Proteomes" id="UP001497516"/>
    </source>
</evidence>
<dbReference type="InterPro" id="IPR013210">
    <property type="entry name" value="LRR_N_plant-typ"/>
</dbReference>
<feature type="domain" description="Leucine-rich repeat-containing N-terminal plant-type" evidence="10">
    <location>
        <begin position="33"/>
        <end position="70"/>
    </location>
</feature>
<proteinExistence type="inferred from homology"/>
<sequence length="279" mass="29274">MAALQFTFFLLLLFISMATQIPPSSSETEAAKQSLVKFMENLSGGSTFPTRRFGWNMTSDPCNWLGVECDDSQSVVSISLSWFRFAGTLNAAESLCTVVKSITVLSLPNNTISGGIPDSLGSCTGLRILNLGNNRLTGSMPDSILRLPNLTGLVISDNEISGEVPDGRPSLRHFLAENNRLSGRIPEFDFRAMDWFNVSNNEFGGPIPVGAGSSGFGADCFAGNPGLCGQPVSSSCPPPASSSAPSASLGLTGLGLGMVMVMVSCSLGISLVSPPVFSF</sequence>
<feature type="signal peptide" evidence="9">
    <location>
        <begin position="1"/>
        <end position="18"/>
    </location>
</feature>
<evidence type="ECO:0000256" key="8">
    <source>
        <dbReference type="ARBA" id="ARBA00038043"/>
    </source>
</evidence>
<evidence type="ECO:0000256" key="1">
    <source>
        <dbReference type="ARBA" id="ARBA00004191"/>
    </source>
</evidence>
<evidence type="ECO:0000256" key="4">
    <source>
        <dbReference type="ARBA" id="ARBA00022614"/>
    </source>
</evidence>
<evidence type="ECO:0000256" key="9">
    <source>
        <dbReference type="SAM" id="SignalP"/>
    </source>
</evidence>